<dbReference type="EMBL" id="SJPN01000006">
    <property type="protein sequence ID" value="TWT98466.1"/>
    <property type="molecule type" value="Genomic_DNA"/>
</dbReference>
<proteinExistence type="predicted"/>
<gene>
    <name evidence="2" type="ORF">Pla52n_49800</name>
</gene>
<keyword evidence="3" id="KW-1185">Reference proteome</keyword>
<organism evidence="2 3">
    <name type="scientific">Stieleria varia</name>
    <dbReference type="NCBI Taxonomy" id="2528005"/>
    <lineage>
        <taxon>Bacteria</taxon>
        <taxon>Pseudomonadati</taxon>
        <taxon>Planctomycetota</taxon>
        <taxon>Planctomycetia</taxon>
        <taxon>Pirellulales</taxon>
        <taxon>Pirellulaceae</taxon>
        <taxon>Stieleria</taxon>
    </lineage>
</organism>
<dbReference type="InterPro" id="IPR007433">
    <property type="entry name" value="DUF481"/>
</dbReference>
<protein>
    <recommendedName>
        <fullName evidence="4">Chromo domain-containing protein</fullName>
    </recommendedName>
</protein>
<dbReference type="AlphaFoldDB" id="A0A5C6AGE0"/>
<evidence type="ECO:0000256" key="1">
    <source>
        <dbReference type="SAM" id="Phobius"/>
    </source>
</evidence>
<name>A0A5C6AGE0_9BACT</name>
<sequence length="431" mass="47565">MAANRPGSGFRRFVGIGIIWTFWISPLVWNATAWTQDMAPWQLGMPQFNPDATAANTYTYNAALPAANTAANTSANTSANMSANMSGGTPSYQLPVDPASAALASAELAATVNGNDGVFQLPGYRMQDGDSATDIQLAAHAQQPMLDAPTTGTYPTLPIADPATSDIPPAIPGMDETLGSAIAQDIASEIPPLQQEVESWYMYPWRWMTQGWQNHAELGLDGSRGNAQTLAIQTGLEMKRKTDLYTLGIDIDYRFANTRNQVTNQEQTTEDNGRFNLDYDRLLNDSPWSAFGKFGMEFDQFKAFDLRLNLNAGVGYHWIRNDRTTLVTRFGSGASKEIGSPDDAWKPEAVFGLESEHQLNASNKLKAKVDYFPAWEDFSDYRLVTDLGWEILLNDSENLSLKLALTDRYDSTPQGAKPNDVYYSLLFLVKF</sequence>
<reference evidence="2 3" key="1">
    <citation type="submission" date="2019-02" db="EMBL/GenBank/DDBJ databases">
        <title>Deep-cultivation of Planctomycetes and their phenomic and genomic characterization uncovers novel biology.</title>
        <authorList>
            <person name="Wiegand S."/>
            <person name="Jogler M."/>
            <person name="Boedeker C."/>
            <person name="Pinto D."/>
            <person name="Vollmers J."/>
            <person name="Rivas-Marin E."/>
            <person name="Kohn T."/>
            <person name="Peeters S.H."/>
            <person name="Heuer A."/>
            <person name="Rast P."/>
            <person name="Oberbeckmann S."/>
            <person name="Bunk B."/>
            <person name="Jeske O."/>
            <person name="Meyerdierks A."/>
            <person name="Storesund J.E."/>
            <person name="Kallscheuer N."/>
            <person name="Luecker S."/>
            <person name="Lage O.M."/>
            <person name="Pohl T."/>
            <person name="Merkel B.J."/>
            <person name="Hornburger P."/>
            <person name="Mueller R.-W."/>
            <person name="Bruemmer F."/>
            <person name="Labrenz M."/>
            <person name="Spormann A.M."/>
            <person name="Op Den Camp H."/>
            <person name="Overmann J."/>
            <person name="Amann R."/>
            <person name="Jetten M.S.M."/>
            <person name="Mascher T."/>
            <person name="Medema M.H."/>
            <person name="Devos D.P."/>
            <person name="Kaster A.-K."/>
            <person name="Ovreas L."/>
            <person name="Rohde M."/>
            <person name="Galperin M.Y."/>
            <person name="Jogler C."/>
        </authorList>
    </citation>
    <scope>NUCLEOTIDE SEQUENCE [LARGE SCALE GENOMIC DNA]</scope>
    <source>
        <strain evidence="2 3">Pla52n</strain>
    </source>
</reference>
<keyword evidence="1" id="KW-0472">Membrane</keyword>
<comment type="caution">
    <text evidence="2">The sequence shown here is derived from an EMBL/GenBank/DDBJ whole genome shotgun (WGS) entry which is preliminary data.</text>
</comment>
<dbReference type="Pfam" id="PF04338">
    <property type="entry name" value="DUF481"/>
    <property type="match status" value="1"/>
</dbReference>
<feature type="transmembrane region" description="Helical" evidence="1">
    <location>
        <begin position="12"/>
        <end position="29"/>
    </location>
</feature>
<dbReference type="RefSeq" id="WP_231742286.1">
    <property type="nucleotide sequence ID" value="NZ_CP151726.1"/>
</dbReference>
<evidence type="ECO:0000313" key="3">
    <source>
        <dbReference type="Proteomes" id="UP000320176"/>
    </source>
</evidence>
<evidence type="ECO:0000313" key="2">
    <source>
        <dbReference type="EMBL" id="TWT98466.1"/>
    </source>
</evidence>
<accession>A0A5C6AGE0</accession>
<dbReference type="Proteomes" id="UP000320176">
    <property type="component" value="Unassembled WGS sequence"/>
</dbReference>
<evidence type="ECO:0008006" key="4">
    <source>
        <dbReference type="Google" id="ProtNLM"/>
    </source>
</evidence>
<keyword evidence="1" id="KW-1133">Transmembrane helix</keyword>
<keyword evidence="1" id="KW-0812">Transmembrane</keyword>